<dbReference type="EC" id="3.1.3.-" evidence="1"/>
<dbReference type="Gene3D" id="3.40.50.1000">
    <property type="entry name" value="HAD superfamily/HAD-like"/>
    <property type="match status" value="1"/>
</dbReference>
<dbReference type="NCBIfam" id="TIGR01509">
    <property type="entry name" value="HAD-SF-IA-v3"/>
    <property type="match status" value="1"/>
</dbReference>
<comment type="caution">
    <text evidence="1">The sequence shown here is derived from an EMBL/GenBank/DDBJ whole genome shotgun (WGS) entry which is preliminary data.</text>
</comment>
<dbReference type="PANTHER" id="PTHR18901:SF38">
    <property type="entry name" value="PSEUDOURIDINE-5'-PHOSPHATASE"/>
    <property type="match status" value="1"/>
</dbReference>
<dbReference type="Gene3D" id="1.10.150.240">
    <property type="entry name" value="Putative phosphatase, domain 2"/>
    <property type="match status" value="1"/>
</dbReference>
<protein>
    <submittedName>
        <fullName evidence="1">Phosphorylated carbohydrates phosphatase</fullName>
        <ecNumber evidence="1">3.1.3.-</ecNumber>
    </submittedName>
</protein>
<sequence>MLLFDMDGTLIDSNSIWKDVDREFLARRGLPYTHAFYEGVAHTIMPKAAIFTKAHCHLPESPEEIIAEWMKLAGSLYERVSVKPGVRAYLRQCKAEGRRMAVVTSSVPAHCRTALGHLELDKYFERIVLAHDLGLEKKDPDVWLHAAEACDVEPQECTVFDDSIAACKGARAAKMRVVGVYDGYFAKDEAEMRGFCDVYIKSFEELLCPLKK</sequence>
<dbReference type="CDD" id="cd07505">
    <property type="entry name" value="HAD_BPGM-like"/>
    <property type="match status" value="1"/>
</dbReference>
<proteinExistence type="predicted"/>
<dbReference type="SFLD" id="SFLDG01129">
    <property type="entry name" value="C1.5:_HAD__Beta-PGM__Phosphata"/>
    <property type="match status" value="1"/>
</dbReference>
<organism evidence="1">
    <name type="scientific">bioreactor metagenome</name>
    <dbReference type="NCBI Taxonomy" id="1076179"/>
    <lineage>
        <taxon>unclassified sequences</taxon>
        <taxon>metagenomes</taxon>
        <taxon>ecological metagenomes</taxon>
    </lineage>
</organism>
<keyword evidence="1" id="KW-0378">Hydrolase</keyword>
<accession>A0A644XY98</accession>
<dbReference type="InterPro" id="IPR036412">
    <property type="entry name" value="HAD-like_sf"/>
</dbReference>
<dbReference type="AlphaFoldDB" id="A0A644XY98"/>
<gene>
    <name evidence="1" type="ORF">SDC9_65684</name>
</gene>
<dbReference type="PANTHER" id="PTHR18901">
    <property type="entry name" value="2-DEOXYGLUCOSE-6-PHOSPHATE PHOSPHATASE 2"/>
    <property type="match status" value="1"/>
</dbReference>
<dbReference type="InterPro" id="IPR041492">
    <property type="entry name" value="HAD_2"/>
</dbReference>
<evidence type="ECO:0000313" key="1">
    <source>
        <dbReference type="EMBL" id="MPM19263.1"/>
    </source>
</evidence>
<dbReference type="EMBL" id="VSSQ01003143">
    <property type="protein sequence ID" value="MPM19263.1"/>
    <property type="molecule type" value="Genomic_DNA"/>
</dbReference>
<dbReference type="GO" id="GO:0016791">
    <property type="term" value="F:phosphatase activity"/>
    <property type="evidence" value="ECO:0007669"/>
    <property type="project" value="TreeGrafter"/>
</dbReference>
<dbReference type="SUPFAM" id="SSF56784">
    <property type="entry name" value="HAD-like"/>
    <property type="match status" value="1"/>
</dbReference>
<reference evidence="1" key="1">
    <citation type="submission" date="2019-08" db="EMBL/GenBank/DDBJ databases">
        <authorList>
            <person name="Kucharzyk K."/>
            <person name="Murdoch R.W."/>
            <person name="Higgins S."/>
            <person name="Loffler F."/>
        </authorList>
    </citation>
    <scope>NUCLEOTIDE SEQUENCE</scope>
</reference>
<dbReference type="InterPro" id="IPR023198">
    <property type="entry name" value="PGP-like_dom2"/>
</dbReference>
<name>A0A644XY98_9ZZZZ</name>
<dbReference type="Pfam" id="PF13419">
    <property type="entry name" value="HAD_2"/>
    <property type="match status" value="1"/>
</dbReference>
<dbReference type="InterPro" id="IPR023214">
    <property type="entry name" value="HAD_sf"/>
</dbReference>
<dbReference type="SFLD" id="SFLDS00003">
    <property type="entry name" value="Haloacid_Dehalogenase"/>
    <property type="match status" value="1"/>
</dbReference>
<dbReference type="InterPro" id="IPR006439">
    <property type="entry name" value="HAD-SF_hydro_IA"/>
</dbReference>